<comment type="caution">
    <text evidence="2">The sequence shown here is derived from an EMBL/GenBank/DDBJ whole genome shotgun (WGS) entry which is preliminary data.</text>
</comment>
<keyword evidence="3" id="KW-1185">Reference proteome</keyword>
<evidence type="ECO:0000313" key="3">
    <source>
        <dbReference type="Proteomes" id="UP000073492"/>
    </source>
</evidence>
<gene>
    <name evidence="2" type="ORF">AC579_10322</name>
</gene>
<evidence type="ECO:0000256" key="1">
    <source>
        <dbReference type="SAM" id="MobiDB-lite"/>
    </source>
</evidence>
<evidence type="ECO:0000313" key="2">
    <source>
        <dbReference type="EMBL" id="KXT11546.1"/>
    </source>
</evidence>
<reference evidence="2 3" key="1">
    <citation type="submission" date="2015-07" db="EMBL/GenBank/DDBJ databases">
        <title>Comparative genomics of the Sigatoka disease complex on banana suggests a link between parallel evolutionary changes in Pseudocercospora fijiensis and Pseudocercospora eumusae and increased virulence on the banana host.</title>
        <authorList>
            <person name="Chang T.-C."/>
            <person name="Salvucci A."/>
            <person name="Crous P.W."/>
            <person name="Stergiopoulos I."/>
        </authorList>
    </citation>
    <scope>NUCLEOTIDE SEQUENCE [LARGE SCALE GENOMIC DNA]</scope>
    <source>
        <strain evidence="2 3">CBS 116634</strain>
    </source>
</reference>
<dbReference type="OrthoDB" id="10497555at2759"/>
<accession>A0A139IA27</accession>
<dbReference type="AlphaFoldDB" id="A0A139IA27"/>
<name>A0A139IA27_9PEZI</name>
<organism evidence="2 3">
    <name type="scientific">Pseudocercospora musae</name>
    <dbReference type="NCBI Taxonomy" id="113226"/>
    <lineage>
        <taxon>Eukaryota</taxon>
        <taxon>Fungi</taxon>
        <taxon>Dikarya</taxon>
        <taxon>Ascomycota</taxon>
        <taxon>Pezizomycotina</taxon>
        <taxon>Dothideomycetes</taxon>
        <taxon>Dothideomycetidae</taxon>
        <taxon>Mycosphaerellales</taxon>
        <taxon>Mycosphaerellaceae</taxon>
        <taxon>Pseudocercospora</taxon>
    </lineage>
</organism>
<feature type="compositionally biased region" description="Basic and acidic residues" evidence="1">
    <location>
        <begin position="121"/>
        <end position="133"/>
    </location>
</feature>
<dbReference type="Proteomes" id="UP000073492">
    <property type="component" value="Unassembled WGS sequence"/>
</dbReference>
<protein>
    <submittedName>
        <fullName evidence="2">Uncharacterized protein</fullName>
    </submittedName>
</protein>
<proteinExistence type="predicted"/>
<feature type="region of interest" description="Disordered" evidence="1">
    <location>
        <begin position="121"/>
        <end position="152"/>
    </location>
</feature>
<dbReference type="EMBL" id="LFZO01000194">
    <property type="protein sequence ID" value="KXT11546.1"/>
    <property type="molecule type" value="Genomic_DNA"/>
</dbReference>
<sequence length="296" mass="34235">MAASKEALATAGFFQGAYPSYMKSACSPPPSRSLLRRHAIVKNSLASRFKDIAIGGHDVNMADEAAPAKPTDNHLKPLPTLLAIAQKYHAGYEKHRLPPSHNDSKLPAIHCLEHEVINHDIDPNSYSNDREETYQNETKPQSRRHWYKPENPAPRGRKWKFCRKQKKIDKFQVFDSSTSKHCIFLDPQRDIKPELSRKLEKTKKTCIFIEEGDLTVVQQAFLLRTHFYVPLQDVCEPEDGDIASTFLGRMIEALRPWEVKSDMEMACGWHKEIFGYPKWDWKFLMRNSRQRTEGER</sequence>